<sequence length="384" mass="45764">MKKYIYFYDLNEKLLARYPAKISQEILSTHQDAEFVYLYSERYEKKGNPDKLPEGSKVVYLPTLSMTKIQKLFKTHPPALFITIGMRLPDILMLSFFNRHQVPTCMVQHGLFIKHLERIPLHLVIGQKLIKFTQYLIYSYKISRVLKKSFLKTLYELYLYFIKGSHKIPQLKHINSSLILAKTAFIFDDNWKKYYFITYGYTEEQFYKIGNPDFLILKQLKSAVQENAVCYICQSLVEDGRYLRSDFMCYIKEIEENLADDIKVYFKMHPRSRMELYEELNTDKINFTQEFPNCKFYLGHYSSLLAVAHDISQVIIWNLKGHQTPAEYVKYADMISNDWEEVRSFIRIKQQDNTTKDFDASYMEDSFNPYYHIAQFINQKATDF</sequence>
<dbReference type="AlphaFoldDB" id="B3EF53"/>
<dbReference type="RefSeq" id="WP_012466788.1">
    <property type="nucleotide sequence ID" value="NC_010803.1"/>
</dbReference>
<reference evidence="1 2" key="1">
    <citation type="submission" date="2008-05" db="EMBL/GenBank/DDBJ databases">
        <title>Complete sequence of Chlorobium limicola DSM 245.</title>
        <authorList>
            <consortium name="US DOE Joint Genome Institute"/>
            <person name="Lucas S."/>
            <person name="Copeland A."/>
            <person name="Lapidus A."/>
            <person name="Glavina del Rio T."/>
            <person name="Dalin E."/>
            <person name="Tice H."/>
            <person name="Bruce D."/>
            <person name="Goodwin L."/>
            <person name="Pitluck S."/>
            <person name="Schmutz J."/>
            <person name="Larimer F."/>
            <person name="Land M."/>
            <person name="Hauser L."/>
            <person name="Kyrpides N."/>
            <person name="Ovchinnikova G."/>
            <person name="Zhao F."/>
            <person name="Li T."/>
            <person name="Liu Z."/>
            <person name="Overmann J."/>
            <person name="Bryant D.A."/>
            <person name="Richardson P."/>
        </authorList>
    </citation>
    <scope>NUCLEOTIDE SEQUENCE [LARGE SCALE GENOMIC DNA]</scope>
    <source>
        <strain evidence="2">DSM 245 / NBRC 103803 / 6330</strain>
    </source>
</reference>
<dbReference type="Pfam" id="PF07388">
    <property type="entry name" value="A-2_8-polyST"/>
    <property type="match status" value="1"/>
</dbReference>
<dbReference type="EMBL" id="CP001097">
    <property type="protein sequence ID" value="ACD90915.1"/>
    <property type="molecule type" value="Genomic_DNA"/>
</dbReference>
<dbReference type="STRING" id="290315.Clim_1880"/>
<dbReference type="eggNOG" id="ENOG5032VE0">
    <property type="taxonomic scope" value="Bacteria"/>
</dbReference>
<name>B3EF53_CHLL2</name>
<organism evidence="1 2">
    <name type="scientific">Chlorobium limicola (strain DSM 245 / NBRC 103803 / 6330)</name>
    <dbReference type="NCBI Taxonomy" id="290315"/>
    <lineage>
        <taxon>Bacteria</taxon>
        <taxon>Pseudomonadati</taxon>
        <taxon>Chlorobiota</taxon>
        <taxon>Chlorobiia</taxon>
        <taxon>Chlorobiales</taxon>
        <taxon>Chlorobiaceae</taxon>
        <taxon>Chlorobium/Pelodictyon group</taxon>
        <taxon>Chlorobium</taxon>
    </lineage>
</organism>
<gene>
    <name evidence="1" type="ordered locus">Clim_1880</name>
</gene>
<proteinExistence type="predicted"/>
<dbReference type="HOGENOM" id="CLU_719044_0_0_10"/>
<dbReference type="OrthoDB" id="1525134at2"/>
<accession>B3EF53</accession>
<evidence type="ECO:0000313" key="1">
    <source>
        <dbReference type="EMBL" id="ACD90915.1"/>
    </source>
</evidence>
<evidence type="ECO:0008006" key="3">
    <source>
        <dbReference type="Google" id="ProtNLM"/>
    </source>
</evidence>
<dbReference type="KEGG" id="cli:Clim_1880"/>
<dbReference type="Proteomes" id="UP000008841">
    <property type="component" value="Chromosome"/>
</dbReference>
<protein>
    <recommendedName>
        <fullName evidence="3">CDP-glycerol:poly(Glycerophosphate) glycerophosphotransferase</fullName>
    </recommendedName>
</protein>
<dbReference type="InterPro" id="IPR010866">
    <property type="entry name" value="A-2_8-polyST"/>
</dbReference>
<evidence type="ECO:0000313" key="2">
    <source>
        <dbReference type="Proteomes" id="UP000008841"/>
    </source>
</evidence>